<feature type="region of interest" description="Disordered" evidence="2">
    <location>
        <begin position="1"/>
        <end position="68"/>
    </location>
</feature>
<dbReference type="AlphaFoldDB" id="A0A9R0BEY4"/>
<dbReference type="PANTHER" id="PTHR46032">
    <property type="entry name" value="ALPHA-2,3-SIALYLTRANSFERASE ST3GAL I ISOFORM X1"/>
    <property type="match status" value="1"/>
</dbReference>
<organism evidence="3">
    <name type="scientific">Cyprinus carpio</name>
    <name type="common">Common carp</name>
    <dbReference type="NCBI Taxonomy" id="7962"/>
    <lineage>
        <taxon>Eukaryota</taxon>
        <taxon>Metazoa</taxon>
        <taxon>Chordata</taxon>
        <taxon>Craniata</taxon>
        <taxon>Vertebrata</taxon>
        <taxon>Euteleostomi</taxon>
        <taxon>Actinopterygii</taxon>
        <taxon>Neopterygii</taxon>
        <taxon>Teleostei</taxon>
        <taxon>Ostariophysi</taxon>
        <taxon>Cypriniformes</taxon>
        <taxon>Cyprinidae</taxon>
        <taxon>Cyprininae</taxon>
        <taxon>Cyprinus</taxon>
    </lineage>
</organism>
<dbReference type="KEGG" id="ccar:122148868"/>
<dbReference type="GO" id="GO:0097503">
    <property type="term" value="P:sialylation"/>
    <property type="evidence" value="ECO:0007669"/>
    <property type="project" value="TreeGrafter"/>
</dbReference>
<dbReference type="GeneID" id="122148868"/>
<evidence type="ECO:0000313" key="3">
    <source>
        <dbReference type="RefSeq" id="XP_042633129.1"/>
    </source>
</evidence>
<dbReference type="InterPro" id="IPR051757">
    <property type="entry name" value="Beta-gal_alpha2-3_sialyltrans"/>
</dbReference>
<name>A0A9R0BEY4_CYPCA</name>
<dbReference type="PANTHER" id="PTHR46032:SF6">
    <property type="entry name" value="CMP-N-ACETYLNEURAMINATE-BETA-GALACTOSAMIDE-ALPHA-2,3-SIALYLTRANSFERASE 1"/>
    <property type="match status" value="1"/>
</dbReference>
<reference evidence="3" key="1">
    <citation type="submission" date="2025-08" db="UniProtKB">
        <authorList>
            <consortium name="RefSeq"/>
        </authorList>
    </citation>
    <scope>IDENTIFICATION</scope>
    <source>
        <tissue evidence="3">Muscle</tissue>
    </source>
</reference>
<proteinExistence type="predicted"/>
<dbReference type="GO" id="GO:0016020">
    <property type="term" value="C:membrane"/>
    <property type="evidence" value="ECO:0007669"/>
    <property type="project" value="TreeGrafter"/>
</dbReference>
<sequence length="112" mass="12212">MERGDEENQATGYDHPEDQGAAAGHSETGELTGSFDGSEPGSPLPEPAAFHRMNKAPVEGYEKDVGSRTTHRIMYPESATNLDNNTHLVQLPFKTLDIQWVTSALTDGSIKR</sequence>
<dbReference type="InterPro" id="IPR001675">
    <property type="entry name" value="Glyco_trans_29"/>
</dbReference>
<dbReference type="RefSeq" id="XP_042633129.1">
    <property type="nucleotide sequence ID" value="XM_042777195.1"/>
</dbReference>
<gene>
    <name evidence="3" type="primary">LOC122148868</name>
</gene>
<keyword evidence="1" id="KW-1015">Disulfide bond</keyword>
<dbReference type="OrthoDB" id="10264956at2759"/>
<evidence type="ECO:0000256" key="2">
    <source>
        <dbReference type="SAM" id="MobiDB-lite"/>
    </source>
</evidence>
<dbReference type="GO" id="GO:0003836">
    <property type="term" value="F:beta-galactoside (CMP) alpha-2,3-sialyltransferase activity"/>
    <property type="evidence" value="ECO:0007669"/>
    <property type="project" value="TreeGrafter"/>
</dbReference>
<protein>
    <submittedName>
        <fullName evidence="3">CMP-N-acetylneuraminate-beta-galactosamide- alpha-2,3-sialyltransferase 2-like</fullName>
    </submittedName>
</protein>
<evidence type="ECO:0000256" key="1">
    <source>
        <dbReference type="ARBA" id="ARBA00023157"/>
    </source>
</evidence>
<accession>A0A9R0BEY4</accession>
<dbReference type="Pfam" id="PF00777">
    <property type="entry name" value="Glyco_transf_29"/>
    <property type="match status" value="1"/>
</dbReference>
<dbReference type="Proteomes" id="UP001155660">
    <property type="component" value="Chromosome A19"/>
</dbReference>